<evidence type="ECO:0000313" key="2">
    <source>
        <dbReference type="Proteomes" id="UP000823927"/>
    </source>
</evidence>
<dbReference type="EMBL" id="DVIT01000020">
    <property type="protein sequence ID" value="HIS46950.1"/>
    <property type="molecule type" value="Genomic_DNA"/>
</dbReference>
<evidence type="ECO:0000313" key="1">
    <source>
        <dbReference type="EMBL" id="HIS46950.1"/>
    </source>
</evidence>
<sequence>MNSIIICEGSTDSVLLQYFLRNAYQWEDTSEKPPLRTMFKTFRKLKKGGRSVCIGGCGGASQILNKFDKILERNSLAAEHEEYDKIVILTDRDELETEEDFCREIQRIIVNRYVQTNQAITNDEWIPCTMANGQGQYISVDILLLVIPFEQTGAMEIFLLNAIAETDNYDRAIINQGNVFVDSVDPQQRYLSKRRFVTKAKFDVYFSVRTAAEQFTERQSILKNIPWEQYLLLQDSFKKFGDL</sequence>
<reference evidence="1" key="1">
    <citation type="submission" date="2020-10" db="EMBL/GenBank/DDBJ databases">
        <authorList>
            <person name="Gilroy R."/>
        </authorList>
    </citation>
    <scope>NUCLEOTIDE SEQUENCE</scope>
    <source>
        <strain evidence="1">CHK178-757</strain>
    </source>
</reference>
<dbReference type="AlphaFoldDB" id="A0A9D1JR37"/>
<accession>A0A9D1JR37</accession>
<dbReference type="Proteomes" id="UP000823927">
    <property type="component" value="Unassembled WGS sequence"/>
</dbReference>
<dbReference type="SUPFAM" id="SSF160945">
    <property type="entry name" value="PH0156-like"/>
    <property type="match status" value="1"/>
</dbReference>
<reference evidence="1" key="2">
    <citation type="journal article" date="2021" name="PeerJ">
        <title>Extensive microbial diversity within the chicken gut microbiome revealed by metagenomics and culture.</title>
        <authorList>
            <person name="Gilroy R."/>
            <person name="Ravi A."/>
            <person name="Getino M."/>
            <person name="Pursley I."/>
            <person name="Horton D.L."/>
            <person name="Alikhan N.F."/>
            <person name="Baker D."/>
            <person name="Gharbi K."/>
            <person name="Hall N."/>
            <person name="Watson M."/>
            <person name="Adriaenssens E.M."/>
            <person name="Foster-Nyarko E."/>
            <person name="Jarju S."/>
            <person name="Secka A."/>
            <person name="Antonio M."/>
            <person name="Oren A."/>
            <person name="Chaudhuri R.R."/>
            <person name="La Ragione R."/>
            <person name="Hildebrand F."/>
            <person name="Pallen M.J."/>
        </authorList>
    </citation>
    <scope>NUCLEOTIDE SEQUENCE</scope>
    <source>
        <strain evidence="1">CHK178-757</strain>
    </source>
</reference>
<comment type="caution">
    <text evidence="1">The sequence shown here is derived from an EMBL/GenBank/DDBJ whole genome shotgun (WGS) entry which is preliminary data.</text>
</comment>
<proteinExistence type="predicted"/>
<name>A0A9D1JR37_9FIRM</name>
<dbReference type="Gene3D" id="3.40.50.10620">
    <property type="entry name" value="PH0156-like domains"/>
    <property type="match status" value="1"/>
</dbReference>
<organism evidence="1 2">
    <name type="scientific">Candidatus Scybalocola faecigallinarum</name>
    <dbReference type="NCBI Taxonomy" id="2840941"/>
    <lineage>
        <taxon>Bacteria</taxon>
        <taxon>Bacillati</taxon>
        <taxon>Bacillota</taxon>
        <taxon>Clostridia</taxon>
        <taxon>Lachnospirales</taxon>
        <taxon>Lachnospiraceae</taxon>
        <taxon>Lachnospiraceae incertae sedis</taxon>
        <taxon>Candidatus Scybalocola (ex Gilroy et al. 2021)</taxon>
    </lineage>
</organism>
<gene>
    <name evidence="1" type="ORF">IAB46_05175</name>
</gene>
<protein>
    <submittedName>
        <fullName evidence="1">Uncharacterized protein</fullName>
    </submittedName>
</protein>